<dbReference type="Gene3D" id="3.40.190.290">
    <property type="match status" value="1"/>
</dbReference>
<keyword evidence="3" id="KW-0238">DNA-binding</keyword>
<evidence type="ECO:0000256" key="1">
    <source>
        <dbReference type="ARBA" id="ARBA00009437"/>
    </source>
</evidence>
<evidence type="ECO:0000256" key="2">
    <source>
        <dbReference type="ARBA" id="ARBA00023015"/>
    </source>
</evidence>
<dbReference type="EMBL" id="JBHMEA010000042">
    <property type="protein sequence ID" value="MFB9232714.1"/>
    <property type="molecule type" value="Genomic_DNA"/>
</dbReference>
<comment type="caution">
    <text evidence="6">The sequence shown here is derived from an EMBL/GenBank/DDBJ whole genome shotgun (WGS) entry which is preliminary data.</text>
</comment>
<accession>A0ABV5JGY4</accession>
<protein>
    <submittedName>
        <fullName evidence="6">LysR family transcriptional regulator</fullName>
    </submittedName>
</protein>
<feature type="domain" description="HTH lysR-type" evidence="5">
    <location>
        <begin position="8"/>
        <end position="65"/>
    </location>
</feature>
<dbReference type="InterPro" id="IPR058163">
    <property type="entry name" value="LysR-type_TF_proteobact-type"/>
</dbReference>
<dbReference type="PANTHER" id="PTHR30537:SF3">
    <property type="entry name" value="TRANSCRIPTIONAL REGULATORY PROTEIN"/>
    <property type="match status" value="1"/>
</dbReference>
<dbReference type="PROSITE" id="PS50931">
    <property type="entry name" value="HTH_LYSR"/>
    <property type="match status" value="1"/>
</dbReference>
<dbReference type="Proteomes" id="UP001589683">
    <property type="component" value="Unassembled WGS sequence"/>
</dbReference>
<dbReference type="Gene3D" id="1.10.10.10">
    <property type="entry name" value="Winged helix-like DNA-binding domain superfamily/Winged helix DNA-binding domain"/>
    <property type="match status" value="1"/>
</dbReference>
<dbReference type="InterPro" id="IPR005119">
    <property type="entry name" value="LysR_subst-bd"/>
</dbReference>
<keyword evidence="7" id="KW-1185">Reference proteome</keyword>
<dbReference type="InterPro" id="IPR036390">
    <property type="entry name" value="WH_DNA-bd_sf"/>
</dbReference>
<sequence>MTQISKSFDWNQARAFLATAEEGSLSAAARLLGQRQPTLSRQVANLEQDLGVMLFERVGRRLVLTEPGVELLEHFKTMGAAADLVSLVASGQSQTVEGKVSITATDVLATHLLPQVLRRIRDVAPSINISVITSNEVRDLMRREADISIRHARPEQPDLVGKKIGEVSAHLYASSRYLQSYGYPETVADVSGAEFIGFENPEHLLSALAARGLSLTDRNFKLSTNSGPAYLAMVGEGLGIGLLSKEIAATMSELTPVLPEINPIAIPVWLVTHRELHTSRRIRLVFDLLAESLL</sequence>
<evidence type="ECO:0000313" key="6">
    <source>
        <dbReference type="EMBL" id="MFB9232714.1"/>
    </source>
</evidence>
<comment type="similarity">
    <text evidence="1">Belongs to the LysR transcriptional regulatory family.</text>
</comment>
<reference evidence="6 7" key="1">
    <citation type="submission" date="2024-09" db="EMBL/GenBank/DDBJ databases">
        <authorList>
            <person name="Sun Q."/>
            <person name="Mori K."/>
        </authorList>
    </citation>
    <scope>NUCLEOTIDE SEQUENCE [LARGE SCALE GENOMIC DNA]</scope>
    <source>
        <strain evidence="6 7">CECT 8726</strain>
    </source>
</reference>
<dbReference type="PANTHER" id="PTHR30537">
    <property type="entry name" value="HTH-TYPE TRANSCRIPTIONAL REGULATOR"/>
    <property type="match status" value="1"/>
</dbReference>
<evidence type="ECO:0000256" key="4">
    <source>
        <dbReference type="ARBA" id="ARBA00023163"/>
    </source>
</evidence>
<evidence type="ECO:0000259" key="5">
    <source>
        <dbReference type="PROSITE" id="PS50931"/>
    </source>
</evidence>
<organism evidence="6 7">
    <name type="scientific">Pseudohalocynthiibacter aestuariivivens</name>
    <dbReference type="NCBI Taxonomy" id="1591409"/>
    <lineage>
        <taxon>Bacteria</taxon>
        <taxon>Pseudomonadati</taxon>
        <taxon>Pseudomonadota</taxon>
        <taxon>Alphaproteobacteria</taxon>
        <taxon>Rhodobacterales</taxon>
        <taxon>Paracoccaceae</taxon>
        <taxon>Pseudohalocynthiibacter</taxon>
    </lineage>
</organism>
<dbReference type="Pfam" id="PF00126">
    <property type="entry name" value="HTH_1"/>
    <property type="match status" value="1"/>
</dbReference>
<dbReference type="SUPFAM" id="SSF46785">
    <property type="entry name" value="Winged helix' DNA-binding domain"/>
    <property type="match status" value="1"/>
</dbReference>
<keyword evidence="4" id="KW-0804">Transcription</keyword>
<evidence type="ECO:0000256" key="3">
    <source>
        <dbReference type="ARBA" id="ARBA00023125"/>
    </source>
</evidence>
<dbReference type="SUPFAM" id="SSF53850">
    <property type="entry name" value="Periplasmic binding protein-like II"/>
    <property type="match status" value="1"/>
</dbReference>
<keyword evidence="2" id="KW-0805">Transcription regulation</keyword>
<dbReference type="PRINTS" id="PR00039">
    <property type="entry name" value="HTHLYSR"/>
</dbReference>
<gene>
    <name evidence="6" type="ORF">ACFFUT_13035</name>
</gene>
<dbReference type="InterPro" id="IPR000847">
    <property type="entry name" value="LysR_HTH_N"/>
</dbReference>
<dbReference type="RefSeq" id="WP_213890398.1">
    <property type="nucleotide sequence ID" value="NZ_JAGFNU010000010.1"/>
</dbReference>
<evidence type="ECO:0000313" key="7">
    <source>
        <dbReference type="Proteomes" id="UP001589683"/>
    </source>
</evidence>
<proteinExistence type="inferred from homology"/>
<dbReference type="InterPro" id="IPR036388">
    <property type="entry name" value="WH-like_DNA-bd_sf"/>
</dbReference>
<dbReference type="Pfam" id="PF03466">
    <property type="entry name" value="LysR_substrate"/>
    <property type="match status" value="1"/>
</dbReference>
<name>A0ABV5JGY4_9RHOB</name>